<feature type="region of interest" description="Disordered" evidence="1">
    <location>
        <begin position="1"/>
        <end position="24"/>
    </location>
</feature>
<organism evidence="2 3">
    <name type="scientific">Portunus trituberculatus</name>
    <name type="common">Swimming crab</name>
    <name type="synonym">Neptunus trituberculatus</name>
    <dbReference type="NCBI Taxonomy" id="210409"/>
    <lineage>
        <taxon>Eukaryota</taxon>
        <taxon>Metazoa</taxon>
        <taxon>Ecdysozoa</taxon>
        <taxon>Arthropoda</taxon>
        <taxon>Crustacea</taxon>
        <taxon>Multicrustacea</taxon>
        <taxon>Malacostraca</taxon>
        <taxon>Eumalacostraca</taxon>
        <taxon>Eucarida</taxon>
        <taxon>Decapoda</taxon>
        <taxon>Pleocyemata</taxon>
        <taxon>Brachyura</taxon>
        <taxon>Eubrachyura</taxon>
        <taxon>Portunoidea</taxon>
        <taxon>Portunidae</taxon>
        <taxon>Portuninae</taxon>
        <taxon>Portunus</taxon>
    </lineage>
</organism>
<accession>A0A5B7CGP5</accession>
<dbReference type="EMBL" id="VSRR010000047">
    <property type="protein sequence ID" value="MPC08862.1"/>
    <property type="molecule type" value="Genomic_DNA"/>
</dbReference>
<comment type="caution">
    <text evidence="2">The sequence shown here is derived from an EMBL/GenBank/DDBJ whole genome shotgun (WGS) entry which is preliminary data.</text>
</comment>
<gene>
    <name evidence="2" type="ORF">E2C01_001457</name>
</gene>
<name>A0A5B7CGP5_PORTR</name>
<sequence length="110" mass="11747">MIDFNLNAPPPTPARQLRQSGGGSAAHSLTFQAVTSPPCYEKVAKSSHYLVTKTARGPPPLHVPAHTPLHIFASLHIITIAYLGVLDCTRDVAEPCQAVRIPVTMAAALR</sequence>
<keyword evidence="3" id="KW-1185">Reference proteome</keyword>
<dbReference type="Proteomes" id="UP000324222">
    <property type="component" value="Unassembled WGS sequence"/>
</dbReference>
<proteinExistence type="predicted"/>
<evidence type="ECO:0000313" key="3">
    <source>
        <dbReference type="Proteomes" id="UP000324222"/>
    </source>
</evidence>
<reference evidence="2 3" key="1">
    <citation type="submission" date="2019-05" db="EMBL/GenBank/DDBJ databases">
        <title>Another draft genome of Portunus trituberculatus and its Hox gene families provides insights of decapod evolution.</title>
        <authorList>
            <person name="Jeong J.-H."/>
            <person name="Song I."/>
            <person name="Kim S."/>
            <person name="Choi T."/>
            <person name="Kim D."/>
            <person name="Ryu S."/>
            <person name="Kim W."/>
        </authorList>
    </citation>
    <scope>NUCLEOTIDE SEQUENCE [LARGE SCALE GENOMIC DNA]</scope>
    <source>
        <tissue evidence="2">Muscle</tissue>
    </source>
</reference>
<protein>
    <submittedName>
        <fullName evidence="2">Uncharacterized protein</fullName>
    </submittedName>
</protein>
<evidence type="ECO:0000313" key="2">
    <source>
        <dbReference type="EMBL" id="MPC08862.1"/>
    </source>
</evidence>
<evidence type="ECO:0000256" key="1">
    <source>
        <dbReference type="SAM" id="MobiDB-lite"/>
    </source>
</evidence>
<dbReference type="AlphaFoldDB" id="A0A5B7CGP5"/>